<reference evidence="4" key="1">
    <citation type="submission" date="2022-11" db="EMBL/GenBank/DDBJ databases">
        <title>Parathalassolutuus dongxingensis gen. nov., sp. nov., a novel member of family Oceanospirillaceae isolated from a coastal shrimp pond in Guangxi, China.</title>
        <authorList>
            <person name="Chen H."/>
        </authorList>
    </citation>
    <scope>NUCLEOTIDE SEQUENCE</scope>
    <source>
        <strain evidence="4">G-43</strain>
    </source>
</reference>
<protein>
    <submittedName>
        <fullName evidence="4">Response regulator</fullName>
    </submittedName>
</protein>
<dbReference type="InterPro" id="IPR050595">
    <property type="entry name" value="Bact_response_regulator"/>
</dbReference>
<dbReference type="SMART" id="SM00448">
    <property type="entry name" value="REC"/>
    <property type="match status" value="1"/>
</dbReference>
<dbReference type="Proteomes" id="UP001150830">
    <property type="component" value="Unassembled WGS sequence"/>
</dbReference>
<gene>
    <name evidence="4" type="ORF">OUO13_06405</name>
</gene>
<dbReference type="RefSeq" id="WP_283173028.1">
    <property type="nucleotide sequence ID" value="NZ_JAPNOA010000019.1"/>
</dbReference>
<sequence>MTDRAKVLIIDDSPNEIRILMEVLRDEFAVLGATSGEQAMALLQKSRPDLVLLDAVMEPMDGYELCARIQSLVPGLPVIFVSVNARTEEILKGYDAGGQDYVTKPIEPDLLRKRVRFCLQQARELAQLQSEKQEVSSMAMAALGSAADIGIVLNFVREGIKLGSQALLVHKITRTLADYGLAGLAQVRSGDQFWNASTNGQVGALEAEVLRRSRFMDRRLFAQGKRLIINYDFVTLLIKNHPSDNPKRAGELCDYLTILGENANDLIQKIRDDLSVSEQRVCLVLDALRDSQNALAGIQAFQKQYKSDSMLLMNQLSLEVEEEFVRLDLTEQQEQAISAIIQRKLNEALEMAQGGLQLDEQLQRVTDSLGELTRSF</sequence>
<comment type="caution">
    <text evidence="4">The sequence shown here is derived from an EMBL/GenBank/DDBJ whole genome shotgun (WGS) entry which is preliminary data.</text>
</comment>
<dbReference type="InterPro" id="IPR001789">
    <property type="entry name" value="Sig_transdc_resp-reg_receiver"/>
</dbReference>
<name>A0A9X3ECV0_9GAMM</name>
<evidence type="ECO:0000313" key="4">
    <source>
        <dbReference type="EMBL" id="MCY0964811.1"/>
    </source>
</evidence>
<dbReference type="Gene3D" id="3.40.50.2300">
    <property type="match status" value="1"/>
</dbReference>
<dbReference type="EMBL" id="JAPNOA010000019">
    <property type="protein sequence ID" value="MCY0964811.1"/>
    <property type="molecule type" value="Genomic_DNA"/>
</dbReference>
<proteinExistence type="predicted"/>
<accession>A0A9X3ECV0</accession>
<dbReference type="AlphaFoldDB" id="A0A9X3ECV0"/>
<dbReference type="PANTHER" id="PTHR44591:SF3">
    <property type="entry name" value="RESPONSE REGULATORY DOMAIN-CONTAINING PROTEIN"/>
    <property type="match status" value="1"/>
</dbReference>
<dbReference type="SUPFAM" id="SSF52172">
    <property type="entry name" value="CheY-like"/>
    <property type="match status" value="1"/>
</dbReference>
<dbReference type="PROSITE" id="PS50110">
    <property type="entry name" value="RESPONSE_REGULATORY"/>
    <property type="match status" value="1"/>
</dbReference>
<organism evidence="4 5">
    <name type="scientific">Parathalassolituus penaei</name>
    <dbReference type="NCBI Taxonomy" id="2997323"/>
    <lineage>
        <taxon>Bacteria</taxon>
        <taxon>Pseudomonadati</taxon>
        <taxon>Pseudomonadota</taxon>
        <taxon>Gammaproteobacteria</taxon>
        <taxon>Oceanospirillales</taxon>
        <taxon>Oceanospirillaceae</taxon>
        <taxon>Parathalassolituus</taxon>
    </lineage>
</organism>
<dbReference type="Pfam" id="PF00072">
    <property type="entry name" value="Response_reg"/>
    <property type="match status" value="1"/>
</dbReference>
<dbReference type="InterPro" id="IPR011006">
    <property type="entry name" value="CheY-like_superfamily"/>
</dbReference>
<evidence type="ECO:0000256" key="1">
    <source>
        <dbReference type="ARBA" id="ARBA00022553"/>
    </source>
</evidence>
<feature type="domain" description="Response regulatory" evidence="3">
    <location>
        <begin position="6"/>
        <end position="119"/>
    </location>
</feature>
<keyword evidence="1 2" id="KW-0597">Phosphoprotein</keyword>
<evidence type="ECO:0000259" key="3">
    <source>
        <dbReference type="PROSITE" id="PS50110"/>
    </source>
</evidence>
<evidence type="ECO:0000256" key="2">
    <source>
        <dbReference type="PROSITE-ProRule" id="PRU00169"/>
    </source>
</evidence>
<keyword evidence="5" id="KW-1185">Reference proteome</keyword>
<feature type="modified residue" description="4-aspartylphosphate" evidence="2">
    <location>
        <position position="54"/>
    </location>
</feature>
<dbReference type="GO" id="GO:0000160">
    <property type="term" value="P:phosphorelay signal transduction system"/>
    <property type="evidence" value="ECO:0007669"/>
    <property type="project" value="InterPro"/>
</dbReference>
<dbReference type="PANTHER" id="PTHR44591">
    <property type="entry name" value="STRESS RESPONSE REGULATOR PROTEIN 1"/>
    <property type="match status" value="1"/>
</dbReference>
<evidence type="ECO:0000313" key="5">
    <source>
        <dbReference type="Proteomes" id="UP001150830"/>
    </source>
</evidence>